<keyword evidence="7 18" id="KW-0931">ER-Golgi transport</keyword>
<evidence type="ECO:0000256" key="4">
    <source>
        <dbReference type="ARBA" id="ARBA00022448"/>
    </source>
</evidence>
<keyword evidence="8 18" id="KW-0653">Protein transport</keyword>
<dbReference type="Proteomes" id="UP000327157">
    <property type="component" value="Chromosome 3"/>
</dbReference>
<feature type="binding site" evidence="15">
    <location>
        <position position="315"/>
    </location>
    <ligand>
        <name>GTP</name>
        <dbReference type="ChEBI" id="CHEBI:37565"/>
    </ligand>
</feature>
<dbReference type="Pfam" id="PF00025">
    <property type="entry name" value="Arf"/>
    <property type="match status" value="1"/>
</dbReference>
<evidence type="ECO:0000256" key="13">
    <source>
        <dbReference type="ARBA" id="ARBA00057753"/>
    </source>
</evidence>
<dbReference type="EMBL" id="SMOL01000402">
    <property type="protein sequence ID" value="KAB2616325.1"/>
    <property type="molecule type" value="Genomic_DNA"/>
</dbReference>
<dbReference type="CDD" id="cd23659">
    <property type="entry name" value="USP_At3g01520-like"/>
    <property type="match status" value="1"/>
</dbReference>
<keyword evidence="6 18" id="KW-0256">Endoplasmic reticulum</keyword>
<accession>A0A5N5GL85</accession>
<feature type="domain" description="UspA" evidence="19">
    <location>
        <begin position="11"/>
        <end position="156"/>
    </location>
</feature>
<keyword evidence="14" id="KW-0479">Metal-binding</keyword>
<keyword evidence="10 16" id="KW-0342">GTP-binding</keyword>
<evidence type="ECO:0000256" key="7">
    <source>
        <dbReference type="ARBA" id="ARBA00022892"/>
    </source>
</evidence>
<organism evidence="20 21">
    <name type="scientific">Pyrus ussuriensis x Pyrus communis</name>
    <dbReference type="NCBI Taxonomy" id="2448454"/>
    <lineage>
        <taxon>Eukaryota</taxon>
        <taxon>Viridiplantae</taxon>
        <taxon>Streptophyta</taxon>
        <taxon>Embryophyta</taxon>
        <taxon>Tracheophyta</taxon>
        <taxon>Spermatophyta</taxon>
        <taxon>Magnoliopsida</taxon>
        <taxon>eudicotyledons</taxon>
        <taxon>Gunneridae</taxon>
        <taxon>Pentapetalae</taxon>
        <taxon>rosids</taxon>
        <taxon>fabids</taxon>
        <taxon>Rosales</taxon>
        <taxon>Rosaceae</taxon>
        <taxon>Amygdaloideae</taxon>
        <taxon>Maleae</taxon>
        <taxon>Pyrus</taxon>
    </lineage>
</organism>
<dbReference type="SMART" id="SM00178">
    <property type="entry name" value="SAR"/>
    <property type="match status" value="1"/>
</dbReference>
<feature type="binding site" evidence="16">
    <location>
        <begin position="212"/>
        <end position="219"/>
    </location>
    <ligand>
        <name>GTP</name>
        <dbReference type="ChEBI" id="CHEBI:37565"/>
    </ligand>
</feature>
<dbReference type="InterPro" id="IPR005225">
    <property type="entry name" value="Small_GTP-bd"/>
</dbReference>
<feature type="binding site" evidence="14">
    <location>
        <position position="214"/>
    </location>
    <ligand>
        <name>Mg(2+)</name>
        <dbReference type="ChEBI" id="CHEBI:18420"/>
    </ligand>
</feature>
<evidence type="ECO:0000256" key="10">
    <source>
        <dbReference type="ARBA" id="ARBA00023134"/>
    </source>
</evidence>
<evidence type="ECO:0000256" key="6">
    <source>
        <dbReference type="ARBA" id="ARBA00022824"/>
    </source>
</evidence>
<reference evidence="21" key="2">
    <citation type="submission" date="2019-10" db="EMBL/GenBank/DDBJ databases">
        <title>A de novo genome assembly of a pear dwarfing rootstock.</title>
        <authorList>
            <person name="Wang F."/>
            <person name="Wang J."/>
            <person name="Li S."/>
            <person name="Zhang Y."/>
            <person name="Fang M."/>
            <person name="Ma L."/>
            <person name="Zhao Y."/>
            <person name="Jiang S."/>
        </authorList>
    </citation>
    <scope>NUCLEOTIDE SEQUENCE [LARGE SCALE GENOMIC DNA]</scope>
</reference>
<dbReference type="Pfam" id="PF00582">
    <property type="entry name" value="Usp"/>
    <property type="match status" value="1"/>
</dbReference>
<dbReference type="InterPro" id="IPR006687">
    <property type="entry name" value="Small_GTPase_SAR1"/>
</dbReference>
<dbReference type="SUPFAM" id="SSF52540">
    <property type="entry name" value="P-loop containing nucleoside triphosphate hydrolases"/>
    <property type="match status" value="1"/>
</dbReference>
<keyword evidence="4 18" id="KW-0813">Transport</keyword>
<name>A0A5N5GL85_9ROSA</name>
<dbReference type="InterPro" id="IPR014729">
    <property type="entry name" value="Rossmann-like_a/b/a_fold"/>
</dbReference>
<dbReference type="InterPro" id="IPR006689">
    <property type="entry name" value="Small_GTPase_ARF/SAR"/>
</dbReference>
<feature type="binding site" evidence="15">
    <location>
        <position position="218"/>
    </location>
    <ligand>
        <name>GTP</name>
        <dbReference type="ChEBI" id="CHEBI:37565"/>
    </ligand>
</feature>
<feature type="binding site" evidence="15">
    <location>
        <position position="215"/>
    </location>
    <ligand>
        <name>GTP</name>
        <dbReference type="ChEBI" id="CHEBI:37565"/>
    </ligand>
</feature>
<dbReference type="GO" id="GO:0005789">
    <property type="term" value="C:endoplasmic reticulum membrane"/>
    <property type="evidence" value="ECO:0007669"/>
    <property type="project" value="UniProtKB-SubCell"/>
</dbReference>
<comment type="function">
    <text evidence="13">Small GTPase that cycles between an active GTP-bound and an inactive GDP-bound state and mainly functions in vesicle-mediated endoplasmic reticulum (ER) to Golgi transport. The active GTP-bound form inserts into the endoplasmic reticulum membrane where it recruits the remainder of the coat protein complex II/COPII. The coat protein complex II assembling and polymerizing on endoplasmic reticulum membrane is responsible for both the sorting of cargos and the deformation and budding of membranes into vesicles destined to the Golgi.</text>
</comment>
<dbReference type="GO" id="GO:0032580">
    <property type="term" value="C:Golgi cisterna membrane"/>
    <property type="evidence" value="ECO:0007669"/>
    <property type="project" value="UniProtKB-SubCell"/>
</dbReference>
<dbReference type="Gene3D" id="3.40.50.620">
    <property type="entry name" value="HUPs"/>
    <property type="match status" value="1"/>
</dbReference>
<evidence type="ECO:0000256" key="12">
    <source>
        <dbReference type="ARBA" id="ARBA00047660"/>
    </source>
</evidence>
<dbReference type="GO" id="GO:0006886">
    <property type="term" value="P:intracellular protein transport"/>
    <property type="evidence" value="ECO:0007669"/>
    <property type="project" value="InterPro"/>
</dbReference>
<feature type="binding site" evidence="15">
    <location>
        <position position="217"/>
    </location>
    <ligand>
        <name>GTP</name>
        <dbReference type="ChEBI" id="CHEBI:37565"/>
    </ligand>
</feature>
<dbReference type="GO" id="GO:0005525">
    <property type="term" value="F:GTP binding"/>
    <property type="evidence" value="ECO:0007669"/>
    <property type="project" value="UniProtKB-KW"/>
</dbReference>
<evidence type="ECO:0000256" key="9">
    <source>
        <dbReference type="ARBA" id="ARBA00023034"/>
    </source>
</evidence>
<feature type="binding site" evidence="15">
    <location>
        <position position="317"/>
    </location>
    <ligand>
        <name>GTP</name>
        <dbReference type="ChEBI" id="CHEBI:37565"/>
    </ligand>
</feature>
<dbReference type="PANTHER" id="PTHR45684">
    <property type="entry name" value="RE74312P"/>
    <property type="match status" value="1"/>
</dbReference>
<evidence type="ECO:0000256" key="15">
    <source>
        <dbReference type="PIRSR" id="PIRSR606687-2"/>
    </source>
</evidence>
<protein>
    <recommendedName>
        <fullName evidence="3">small monomeric GTPase</fullName>
        <ecNumber evidence="3">3.6.5.2</ecNumber>
    </recommendedName>
</protein>
<feature type="binding site" evidence="16">
    <location>
        <begin position="314"/>
        <end position="317"/>
    </location>
    <ligand>
        <name>GTP</name>
        <dbReference type="ChEBI" id="CHEBI:37565"/>
    </ligand>
</feature>
<comment type="caution">
    <text evidence="20">The sequence shown here is derived from an EMBL/GenBank/DDBJ whole genome shotgun (WGS) entry which is preliminary data.</text>
</comment>
<keyword evidence="14" id="KW-0460">Magnesium</keyword>
<dbReference type="PROSITE" id="PS51422">
    <property type="entry name" value="SAR1"/>
    <property type="match status" value="1"/>
</dbReference>
<dbReference type="NCBIfam" id="TIGR00231">
    <property type="entry name" value="small_GTP"/>
    <property type="match status" value="1"/>
</dbReference>
<evidence type="ECO:0000256" key="17">
    <source>
        <dbReference type="PIRSR" id="PIRSR606689-2"/>
    </source>
</evidence>
<dbReference type="PRINTS" id="PR00328">
    <property type="entry name" value="SAR1GTPBP"/>
</dbReference>
<dbReference type="PROSITE" id="PS51417">
    <property type="entry name" value="ARF"/>
    <property type="match status" value="1"/>
</dbReference>
<evidence type="ECO:0000256" key="8">
    <source>
        <dbReference type="ARBA" id="ARBA00022927"/>
    </source>
</evidence>
<feature type="binding site" evidence="15">
    <location>
        <position position="361"/>
    </location>
    <ligand>
        <name>GTP</name>
        <dbReference type="ChEBI" id="CHEBI:37565"/>
    </ligand>
</feature>
<dbReference type="InterPro" id="IPR006016">
    <property type="entry name" value="UspA"/>
</dbReference>
<dbReference type="GO" id="GO:0003925">
    <property type="term" value="F:G protein activity"/>
    <property type="evidence" value="ECO:0007669"/>
    <property type="project" value="UniProtKB-EC"/>
</dbReference>
<dbReference type="Gene3D" id="3.40.50.300">
    <property type="entry name" value="P-loop containing nucleotide triphosphate hydrolases"/>
    <property type="match status" value="1"/>
</dbReference>
<evidence type="ECO:0000313" key="20">
    <source>
        <dbReference type="EMBL" id="KAB2616325.1"/>
    </source>
</evidence>
<gene>
    <name evidence="20" type="ORF">D8674_022913</name>
</gene>
<evidence type="ECO:0000313" key="21">
    <source>
        <dbReference type="Proteomes" id="UP000327157"/>
    </source>
</evidence>
<dbReference type="GO" id="GO:0016192">
    <property type="term" value="P:vesicle-mediated transport"/>
    <property type="evidence" value="ECO:0007669"/>
    <property type="project" value="UniProtKB-KW"/>
</dbReference>
<comment type="catalytic activity">
    <reaction evidence="12">
        <text>GTP + H2O = GDP + phosphate + H(+)</text>
        <dbReference type="Rhea" id="RHEA:19669"/>
        <dbReference type="ChEBI" id="CHEBI:15377"/>
        <dbReference type="ChEBI" id="CHEBI:15378"/>
        <dbReference type="ChEBI" id="CHEBI:37565"/>
        <dbReference type="ChEBI" id="CHEBI:43474"/>
        <dbReference type="ChEBI" id="CHEBI:58189"/>
        <dbReference type="EC" id="3.6.5.2"/>
    </reaction>
    <physiologicalReaction direction="left-to-right" evidence="12">
        <dbReference type="Rhea" id="RHEA:19670"/>
    </physiologicalReaction>
</comment>
<reference evidence="20 21" key="1">
    <citation type="submission" date="2019-09" db="EMBL/GenBank/DDBJ databases">
        <authorList>
            <person name="Ou C."/>
        </authorList>
    </citation>
    <scope>NUCLEOTIDE SEQUENCE [LARGE SCALE GENOMIC DNA]</scope>
    <source>
        <strain evidence="20">S2</strain>
        <tissue evidence="20">Leaf</tissue>
    </source>
</reference>
<feature type="binding site" evidence="17">
    <location>
        <position position="219"/>
    </location>
    <ligand>
        <name>Mg(2+)</name>
        <dbReference type="ChEBI" id="CHEBI:18420"/>
    </ligand>
</feature>
<evidence type="ECO:0000259" key="19">
    <source>
        <dbReference type="Pfam" id="PF00582"/>
    </source>
</evidence>
<sequence length="378" mass="42506">MEDEKMKSREQKIVVAVDESEESMHALSWCLGNLSSQNANNTLVLLYVKPQPVHSTFDAAAYMFSSDVVGSMEKYGTEMVNSVMQRAEAVYRNFQTNAHIVRVVGKGDPKNVICNTVEKLKADTLVMGSHGYGFFKRTILGSVSDYCAKHVECPVTYRSPPKTYPSSTRPIPFRSGVSISISSGSMFLFDWFYGVLASLGLWQKEAKILFLGLDNAGKTTLLHMLKDERLVQHQPTQYPTSEELSIGKIKFKAFDLGGHQIARRVWRDYYAKVDAVVYLVDAYDKERFAESKKELDALLSDEALATVPFLILGNKIDLPYAASEDELRYHLGLTNFTTGKGKVNLTDSNVRPLEVFMCSIVRKMGYGDGFKWLSQYIK</sequence>
<evidence type="ECO:0000256" key="16">
    <source>
        <dbReference type="PIRSR" id="PIRSR606689-1"/>
    </source>
</evidence>
<comment type="similarity">
    <text evidence="2 18">Belongs to the small GTPase superfamily. SAR1 family.</text>
</comment>
<keyword evidence="21" id="KW-1185">Reference proteome</keyword>
<comment type="subcellular location">
    <subcellularLocation>
        <location evidence="1">Endoplasmic reticulum membrane</location>
        <topology evidence="1">Peripheral membrane protein</topology>
    </subcellularLocation>
    <subcellularLocation>
        <location evidence="11">Golgi apparatus</location>
        <location evidence="11">Golgi stack membrane</location>
        <topology evidence="11">Peripheral membrane protein</topology>
    </subcellularLocation>
</comment>
<evidence type="ECO:0000256" key="5">
    <source>
        <dbReference type="ARBA" id="ARBA00022741"/>
    </source>
</evidence>
<dbReference type="FunFam" id="3.40.50.300:FF:000261">
    <property type="entry name" value="GTP-binding protein SAR1A"/>
    <property type="match status" value="1"/>
</dbReference>
<proteinExistence type="inferred from homology"/>
<keyword evidence="5 15" id="KW-0547">Nucleotide-binding</keyword>
<evidence type="ECO:0000256" key="11">
    <source>
        <dbReference type="ARBA" id="ARBA00037843"/>
    </source>
</evidence>
<feature type="binding site" evidence="16">
    <location>
        <position position="258"/>
    </location>
    <ligand>
        <name>GTP</name>
        <dbReference type="ChEBI" id="CHEBI:37565"/>
    </ligand>
</feature>
<feature type="binding site" evidence="17">
    <location>
        <position position="236"/>
    </location>
    <ligand>
        <name>Mg(2+)</name>
        <dbReference type="ChEBI" id="CHEBI:18420"/>
    </ligand>
</feature>
<evidence type="ECO:0000256" key="1">
    <source>
        <dbReference type="ARBA" id="ARBA00004406"/>
    </source>
</evidence>
<reference evidence="20 21" key="3">
    <citation type="submission" date="2019-11" db="EMBL/GenBank/DDBJ databases">
        <title>A de novo genome assembly of a pear dwarfing rootstock.</title>
        <authorList>
            <person name="Wang F."/>
            <person name="Wang J."/>
            <person name="Li S."/>
            <person name="Zhang Y."/>
            <person name="Fang M."/>
            <person name="Ma L."/>
            <person name="Zhao Y."/>
            <person name="Jiang S."/>
        </authorList>
    </citation>
    <scope>NUCLEOTIDE SEQUENCE [LARGE SCALE GENOMIC DNA]</scope>
    <source>
        <strain evidence="20">S2</strain>
        <tissue evidence="20">Leaf</tissue>
    </source>
</reference>
<dbReference type="SMART" id="SM00177">
    <property type="entry name" value="ARF"/>
    <property type="match status" value="1"/>
</dbReference>
<feature type="binding site" evidence="15">
    <location>
        <position position="220"/>
    </location>
    <ligand>
        <name>GTP</name>
        <dbReference type="ChEBI" id="CHEBI:37565"/>
    </ligand>
</feature>
<evidence type="ECO:0000256" key="2">
    <source>
        <dbReference type="ARBA" id="ARBA00007507"/>
    </source>
</evidence>
<dbReference type="GO" id="GO:0046872">
    <property type="term" value="F:metal ion binding"/>
    <property type="evidence" value="ECO:0007669"/>
    <property type="project" value="UniProtKB-KW"/>
</dbReference>
<dbReference type="SUPFAM" id="SSF52402">
    <property type="entry name" value="Adenine nucleotide alpha hydrolases-like"/>
    <property type="match status" value="1"/>
</dbReference>
<feature type="binding site" evidence="15">
    <location>
        <position position="219"/>
    </location>
    <ligand>
        <name>GTP</name>
        <dbReference type="ChEBI" id="CHEBI:37565"/>
    </ligand>
</feature>
<dbReference type="CDD" id="cd00879">
    <property type="entry name" value="Sar1"/>
    <property type="match status" value="1"/>
</dbReference>
<dbReference type="EC" id="3.6.5.2" evidence="3"/>
<evidence type="ECO:0000256" key="14">
    <source>
        <dbReference type="PIRSR" id="PIRSR606687-1"/>
    </source>
</evidence>
<keyword evidence="9 18" id="KW-0333">Golgi apparatus</keyword>
<dbReference type="OrthoDB" id="843225at2759"/>
<evidence type="ECO:0000256" key="18">
    <source>
        <dbReference type="RuleBase" id="RU003926"/>
    </source>
</evidence>
<dbReference type="InterPro" id="IPR027417">
    <property type="entry name" value="P-loop_NTPase"/>
</dbReference>
<evidence type="ECO:0000256" key="3">
    <source>
        <dbReference type="ARBA" id="ARBA00011984"/>
    </source>
</evidence>
<dbReference type="AlphaFoldDB" id="A0A5N5GL85"/>
<feature type="binding site" evidence="15">
    <location>
        <position position="360"/>
    </location>
    <ligand>
        <name>GTP</name>
        <dbReference type="ChEBI" id="CHEBI:37565"/>
    </ligand>
</feature>
<feature type="binding site" evidence="15">
    <location>
        <position position="314"/>
    </location>
    <ligand>
        <name>GTP</name>
        <dbReference type="ChEBI" id="CHEBI:37565"/>
    </ligand>
</feature>